<evidence type="ECO:0000313" key="2">
    <source>
        <dbReference type="Proteomes" id="UP000799291"/>
    </source>
</evidence>
<keyword evidence="2" id="KW-1185">Reference proteome</keyword>
<protein>
    <submittedName>
        <fullName evidence="1">Uncharacterized protein</fullName>
    </submittedName>
</protein>
<dbReference type="AlphaFoldDB" id="A0A6G1J3T6"/>
<dbReference type="EMBL" id="MU005580">
    <property type="protein sequence ID" value="KAF2684880.1"/>
    <property type="molecule type" value="Genomic_DNA"/>
</dbReference>
<dbReference type="Proteomes" id="UP000799291">
    <property type="component" value="Unassembled WGS sequence"/>
</dbReference>
<evidence type="ECO:0000313" key="1">
    <source>
        <dbReference type="EMBL" id="KAF2684880.1"/>
    </source>
</evidence>
<name>A0A6G1J3T6_9PLEO</name>
<proteinExistence type="predicted"/>
<gene>
    <name evidence="1" type="ORF">K458DRAFT_27915</name>
</gene>
<organism evidence="1 2">
    <name type="scientific">Lentithecium fluviatile CBS 122367</name>
    <dbReference type="NCBI Taxonomy" id="1168545"/>
    <lineage>
        <taxon>Eukaryota</taxon>
        <taxon>Fungi</taxon>
        <taxon>Dikarya</taxon>
        <taxon>Ascomycota</taxon>
        <taxon>Pezizomycotina</taxon>
        <taxon>Dothideomycetes</taxon>
        <taxon>Pleosporomycetidae</taxon>
        <taxon>Pleosporales</taxon>
        <taxon>Massarineae</taxon>
        <taxon>Lentitheciaceae</taxon>
        <taxon>Lentithecium</taxon>
    </lineage>
</organism>
<accession>A0A6G1J3T6</accession>
<sequence>MIDLMSWNVRTRSFEPLLGPDGSMSRALHSLGTEIASGRSRSRSRAGLQSPAQWCDDHQYSDRGSLPYTRSTPSDLVLYPHCLSFGAEDLSTVAVVSAWTLSTPTKCVANDRWKIVRVESMPTFVSQVTYGATSVNLLTGGSRDESRPS</sequence>
<reference evidence="1" key="1">
    <citation type="journal article" date="2020" name="Stud. Mycol.">
        <title>101 Dothideomycetes genomes: a test case for predicting lifestyles and emergence of pathogens.</title>
        <authorList>
            <person name="Haridas S."/>
            <person name="Albert R."/>
            <person name="Binder M."/>
            <person name="Bloem J."/>
            <person name="Labutti K."/>
            <person name="Salamov A."/>
            <person name="Andreopoulos B."/>
            <person name="Baker S."/>
            <person name="Barry K."/>
            <person name="Bills G."/>
            <person name="Bluhm B."/>
            <person name="Cannon C."/>
            <person name="Castanera R."/>
            <person name="Culley D."/>
            <person name="Daum C."/>
            <person name="Ezra D."/>
            <person name="Gonzalez J."/>
            <person name="Henrissat B."/>
            <person name="Kuo A."/>
            <person name="Liang C."/>
            <person name="Lipzen A."/>
            <person name="Lutzoni F."/>
            <person name="Magnuson J."/>
            <person name="Mondo S."/>
            <person name="Nolan M."/>
            <person name="Ohm R."/>
            <person name="Pangilinan J."/>
            <person name="Park H.-J."/>
            <person name="Ramirez L."/>
            <person name="Alfaro M."/>
            <person name="Sun H."/>
            <person name="Tritt A."/>
            <person name="Yoshinaga Y."/>
            <person name="Zwiers L.-H."/>
            <person name="Turgeon B."/>
            <person name="Goodwin S."/>
            <person name="Spatafora J."/>
            <person name="Crous P."/>
            <person name="Grigoriev I."/>
        </authorList>
    </citation>
    <scope>NUCLEOTIDE SEQUENCE</scope>
    <source>
        <strain evidence="1">CBS 122367</strain>
    </source>
</reference>